<evidence type="ECO:0000313" key="3">
    <source>
        <dbReference type="Proteomes" id="UP001054837"/>
    </source>
</evidence>
<sequence length="26" mass="2801">MLKRGLPTDASYDPHMGGTRKLLADG</sequence>
<dbReference type="AlphaFoldDB" id="A0AAV4SMI5"/>
<accession>A0AAV4SMI5</accession>
<feature type="non-terminal residue" evidence="2">
    <location>
        <position position="26"/>
    </location>
</feature>
<protein>
    <submittedName>
        <fullName evidence="2">Uncharacterized protein</fullName>
    </submittedName>
</protein>
<comment type="caution">
    <text evidence="2">The sequence shown here is derived from an EMBL/GenBank/DDBJ whole genome shotgun (WGS) entry which is preliminary data.</text>
</comment>
<evidence type="ECO:0000256" key="1">
    <source>
        <dbReference type="SAM" id="MobiDB-lite"/>
    </source>
</evidence>
<dbReference type="Proteomes" id="UP001054837">
    <property type="component" value="Unassembled WGS sequence"/>
</dbReference>
<reference evidence="2 3" key="1">
    <citation type="submission" date="2021-06" db="EMBL/GenBank/DDBJ databases">
        <title>Caerostris darwini draft genome.</title>
        <authorList>
            <person name="Kono N."/>
            <person name="Arakawa K."/>
        </authorList>
    </citation>
    <scope>NUCLEOTIDE SEQUENCE [LARGE SCALE GENOMIC DNA]</scope>
</reference>
<gene>
    <name evidence="2" type="ORF">CDAR_277861</name>
</gene>
<dbReference type="EMBL" id="BPLQ01008088">
    <property type="protein sequence ID" value="GIY34702.1"/>
    <property type="molecule type" value="Genomic_DNA"/>
</dbReference>
<proteinExistence type="predicted"/>
<name>A0AAV4SMI5_9ARAC</name>
<organism evidence="2 3">
    <name type="scientific">Caerostris darwini</name>
    <dbReference type="NCBI Taxonomy" id="1538125"/>
    <lineage>
        <taxon>Eukaryota</taxon>
        <taxon>Metazoa</taxon>
        <taxon>Ecdysozoa</taxon>
        <taxon>Arthropoda</taxon>
        <taxon>Chelicerata</taxon>
        <taxon>Arachnida</taxon>
        <taxon>Araneae</taxon>
        <taxon>Araneomorphae</taxon>
        <taxon>Entelegynae</taxon>
        <taxon>Araneoidea</taxon>
        <taxon>Araneidae</taxon>
        <taxon>Caerostris</taxon>
    </lineage>
</organism>
<evidence type="ECO:0000313" key="2">
    <source>
        <dbReference type="EMBL" id="GIY34702.1"/>
    </source>
</evidence>
<keyword evidence="3" id="KW-1185">Reference proteome</keyword>
<feature type="region of interest" description="Disordered" evidence="1">
    <location>
        <begin position="1"/>
        <end position="26"/>
    </location>
</feature>